<reference evidence="2 3" key="1">
    <citation type="submission" date="2007-06" db="EMBL/GenBank/DDBJ databases">
        <authorList>
            <person name="Shimkets L."/>
            <person name="Ferriera S."/>
            <person name="Johnson J."/>
            <person name="Kravitz S."/>
            <person name="Beeson K."/>
            <person name="Sutton G."/>
            <person name="Rogers Y.-H."/>
            <person name="Friedman R."/>
            <person name="Frazier M."/>
            <person name="Venter J.C."/>
        </authorList>
    </citation>
    <scope>NUCLEOTIDE SEQUENCE [LARGE SCALE GENOMIC DNA]</scope>
    <source>
        <strain evidence="2 3">SIR-1</strain>
    </source>
</reference>
<accession>A6GEZ7</accession>
<dbReference type="STRING" id="391625.PPSIR1_13485"/>
<feature type="non-terminal residue" evidence="2">
    <location>
        <position position="1"/>
    </location>
</feature>
<feature type="compositionally biased region" description="Basic and acidic residues" evidence="1">
    <location>
        <begin position="72"/>
        <end position="91"/>
    </location>
</feature>
<proteinExistence type="predicted"/>
<evidence type="ECO:0000313" key="3">
    <source>
        <dbReference type="Proteomes" id="UP000005801"/>
    </source>
</evidence>
<sequence length="91" mass="9595">RRDTKDEARGRCGSLGGTELWAAGDVCGWLGPEAAARDGARVAEAIAAALRDEPAAASRRLAPAHPPGPPAMRERPVVRDAFEDRPGELQP</sequence>
<keyword evidence="3" id="KW-1185">Reference proteome</keyword>
<dbReference type="AlphaFoldDB" id="A6GEZ7"/>
<dbReference type="EMBL" id="ABCS01000088">
    <property type="protein sequence ID" value="EDM75524.1"/>
    <property type="molecule type" value="Genomic_DNA"/>
</dbReference>
<protein>
    <submittedName>
        <fullName evidence="2">Uncharacterized protein</fullName>
    </submittedName>
</protein>
<name>A6GEZ7_9BACT</name>
<organism evidence="2 3">
    <name type="scientific">Plesiocystis pacifica SIR-1</name>
    <dbReference type="NCBI Taxonomy" id="391625"/>
    <lineage>
        <taxon>Bacteria</taxon>
        <taxon>Pseudomonadati</taxon>
        <taxon>Myxococcota</taxon>
        <taxon>Polyangia</taxon>
        <taxon>Nannocystales</taxon>
        <taxon>Nannocystaceae</taxon>
        <taxon>Plesiocystis</taxon>
    </lineage>
</organism>
<feature type="region of interest" description="Disordered" evidence="1">
    <location>
        <begin position="54"/>
        <end position="91"/>
    </location>
</feature>
<gene>
    <name evidence="2" type="ORF">PPSIR1_13485</name>
</gene>
<evidence type="ECO:0000313" key="2">
    <source>
        <dbReference type="EMBL" id="EDM75524.1"/>
    </source>
</evidence>
<comment type="caution">
    <text evidence="2">The sequence shown here is derived from an EMBL/GenBank/DDBJ whole genome shotgun (WGS) entry which is preliminary data.</text>
</comment>
<evidence type="ECO:0000256" key="1">
    <source>
        <dbReference type="SAM" id="MobiDB-lite"/>
    </source>
</evidence>
<dbReference type="Proteomes" id="UP000005801">
    <property type="component" value="Unassembled WGS sequence"/>
</dbReference>